<evidence type="ECO:0000256" key="4">
    <source>
        <dbReference type="PIRNR" id="PIRNR006707"/>
    </source>
</evidence>
<dbReference type="AlphaFoldDB" id="A0A4R1BNX3"/>
<keyword evidence="1 4" id="KW-0805">Transcription regulation</keyword>
<keyword evidence="2 4" id="KW-0238">DNA-binding</keyword>
<reference evidence="5 6" key="1">
    <citation type="submission" date="2019-03" db="EMBL/GenBank/DDBJ databases">
        <authorList>
            <person name="Kim M.K.M."/>
        </authorList>
    </citation>
    <scope>NUCLEOTIDE SEQUENCE [LARGE SCALE GENOMIC DNA]</scope>
    <source>
        <strain evidence="5 6">17J68-12</strain>
    </source>
</reference>
<dbReference type="OrthoDB" id="9792628at2"/>
<proteinExistence type="inferred from homology"/>
<keyword evidence="6" id="KW-1185">Reference proteome</keyword>
<comment type="caution">
    <text evidence="5">The sequence shown here is derived from an EMBL/GenBank/DDBJ whole genome shotgun (WGS) entry which is preliminary data.</text>
</comment>
<comment type="similarity">
    <text evidence="4">Belongs to the GbsR family.</text>
</comment>
<keyword evidence="3 4" id="KW-0804">Transcription</keyword>
<dbReference type="SUPFAM" id="SSF46785">
    <property type="entry name" value="Winged helix' DNA-binding domain"/>
    <property type="match status" value="1"/>
</dbReference>
<name>A0A4R1BNX3_9BACT</name>
<sequence length="168" mass="19527">MKLTEAKSAFIQTWARLGTEWGINRTMAQVHALLLASDKALSTEDVMQELSISRGNVNMNLRELVSWNLIYKELVPGERKEFFRAEKDIWEVAKRIASERKRREIEPLLRELDGLRQIEDSEDPDAQPFIKTVKDIRDFAAKMDRSVETMIKADENWFFGTVLKLLAK</sequence>
<evidence type="ECO:0000313" key="6">
    <source>
        <dbReference type="Proteomes" id="UP000295334"/>
    </source>
</evidence>
<organism evidence="5 6">
    <name type="scientific">Flaviaesturariibacter flavus</name>
    <dbReference type="NCBI Taxonomy" id="2502780"/>
    <lineage>
        <taxon>Bacteria</taxon>
        <taxon>Pseudomonadati</taxon>
        <taxon>Bacteroidota</taxon>
        <taxon>Chitinophagia</taxon>
        <taxon>Chitinophagales</taxon>
        <taxon>Chitinophagaceae</taxon>
        <taxon>Flaviaestuariibacter</taxon>
    </lineage>
</organism>
<dbReference type="RefSeq" id="WP_131445908.1">
    <property type="nucleotide sequence ID" value="NZ_SJZI01000002.1"/>
</dbReference>
<dbReference type="InterPro" id="IPR026282">
    <property type="entry name" value="MJ1563"/>
</dbReference>
<evidence type="ECO:0000313" key="5">
    <source>
        <dbReference type="EMBL" id="TCJ19016.1"/>
    </source>
</evidence>
<evidence type="ECO:0000256" key="3">
    <source>
        <dbReference type="ARBA" id="ARBA00023163"/>
    </source>
</evidence>
<evidence type="ECO:0000256" key="1">
    <source>
        <dbReference type="ARBA" id="ARBA00023015"/>
    </source>
</evidence>
<dbReference type="PANTHER" id="PTHR38465:SF1">
    <property type="entry name" value="HTH-TYPE TRANSCRIPTIONAL REGULATOR MJ1563-RELATED"/>
    <property type="match status" value="1"/>
</dbReference>
<dbReference type="PIRSF" id="PIRSF006707">
    <property type="entry name" value="MJ1563"/>
    <property type="match status" value="1"/>
</dbReference>
<evidence type="ECO:0000256" key="2">
    <source>
        <dbReference type="ARBA" id="ARBA00023125"/>
    </source>
</evidence>
<dbReference type="InterPro" id="IPR036390">
    <property type="entry name" value="WH_DNA-bd_sf"/>
</dbReference>
<dbReference type="EMBL" id="SJZI01000002">
    <property type="protein sequence ID" value="TCJ19016.1"/>
    <property type="molecule type" value="Genomic_DNA"/>
</dbReference>
<dbReference type="Proteomes" id="UP000295334">
    <property type="component" value="Unassembled WGS sequence"/>
</dbReference>
<dbReference type="Gene3D" id="1.10.10.10">
    <property type="entry name" value="Winged helix-like DNA-binding domain superfamily/Winged helix DNA-binding domain"/>
    <property type="match status" value="1"/>
</dbReference>
<dbReference type="GO" id="GO:0003677">
    <property type="term" value="F:DNA binding"/>
    <property type="evidence" value="ECO:0007669"/>
    <property type="project" value="UniProtKB-UniRule"/>
</dbReference>
<dbReference type="InterPro" id="IPR036388">
    <property type="entry name" value="WH-like_DNA-bd_sf"/>
</dbReference>
<dbReference type="PANTHER" id="PTHR38465">
    <property type="entry name" value="HTH-TYPE TRANSCRIPTIONAL REGULATOR MJ1563-RELATED"/>
    <property type="match status" value="1"/>
</dbReference>
<accession>A0A4R1BNX3</accession>
<dbReference type="InterPro" id="IPR052362">
    <property type="entry name" value="HTH-GbsR_regulator"/>
</dbReference>
<gene>
    <name evidence="5" type="ORF">EPD60_00960</name>
</gene>
<protein>
    <recommendedName>
        <fullName evidence="4">HTH-type transcriptional regulator</fullName>
    </recommendedName>
</protein>